<accession>A0A2A9DP60</accession>
<dbReference type="Gene3D" id="3.20.20.190">
    <property type="entry name" value="Phosphatidylinositol (PI) phosphodiesterase"/>
    <property type="match status" value="1"/>
</dbReference>
<dbReference type="STRING" id="1724.GCA_001044175_02456"/>
<dbReference type="EMBL" id="PDJF01000001">
    <property type="protein sequence ID" value="PFG27772.1"/>
    <property type="molecule type" value="Genomic_DNA"/>
</dbReference>
<dbReference type="GO" id="GO:0006629">
    <property type="term" value="P:lipid metabolic process"/>
    <property type="evidence" value="ECO:0007669"/>
    <property type="project" value="InterPro"/>
</dbReference>
<evidence type="ECO:0000259" key="1">
    <source>
        <dbReference type="PROSITE" id="PS51704"/>
    </source>
</evidence>
<dbReference type="PROSITE" id="PS51704">
    <property type="entry name" value="GP_PDE"/>
    <property type="match status" value="1"/>
</dbReference>
<reference evidence="2 3" key="1">
    <citation type="submission" date="2017-10" db="EMBL/GenBank/DDBJ databases">
        <title>Sequencing the genomes of 1000 actinobacteria strains.</title>
        <authorList>
            <person name="Klenk H.-P."/>
        </authorList>
    </citation>
    <scope>NUCLEOTIDE SEQUENCE [LARGE SCALE GENOMIC DNA]</scope>
    <source>
        <strain evidence="2 3">DSM 20688</strain>
    </source>
</reference>
<dbReference type="OrthoDB" id="9758957at2"/>
<organism evidence="2 3">
    <name type="scientific">Corynebacterium renale</name>
    <dbReference type="NCBI Taxonomy" id="1724"/>
    <lineage>
        <taxon>Bacteria</taxon>
        <taxon>Bacillati</taxon>
        <taxon>Actinomycetota</taxon>
        <taxon>Actinomycetes</taxon>
        <taxon>Mycobacteriales</taxon>
        <taxon>Corynebacteriaceae</taxon>
        <taxon>Corynebacterium</taxon>
    </lineage>
</organism>
<dbReference type="Proteomes" id="UP000221653">
    <property type="component" value="Unassembled WGS sequence"/>
</dbReference>
<protein>
    <submittedName>
        <fullName evidence="2">Glycerophosphoryl diester phosphodiesterase</fullName>
    </submittedName>
</protein>
<dbReference type="GO" id="GO:0008081">
    <property type="term" value="F:phosphoric diester hydrolase activity"/>
    <property type="evidence" value="ECO:0007669"/>
    <property type="project" value="InterPro"/>
</dbReference>
<dbReference type="RefSeq" id="WP_048381155.1">
    <property type="nucleotide sequence ID" value="NZ_LDYE01000009.1"/>
</dbReference>
<gene>
    <name evidence="2" type="ORF">ATK06_0851</name>
</gene>
<comment type="caution">
    <text evidence="2">The sequence shown here is derived from an EMBL/GenBank/DDBJ whole genome shotgun (WGS) entry which is preliminary data.</text>
</comment>
<keyword evidence="3" id="KW-1185">Reference proteome</keyword>
<evidence type="ECO:0000313" key="3">
    <source>
        <dbReference type="Proteomes" id="UP000221653"/>
    </source>
</evidence>
<name>A0A2A9DP60_9CORY</name>
<dbReference type="PANTHER" id="PTHR46211">
    <property type="entry name" value="GLYCEROPHOSPHORYL DIESTER PHOSPHODIESTERASE"/>
    <property type="match status" value="1"/>
</dbReference>
<proteinExistence type="predicted"/>
<dbReference type="SUPFAM" id="SSF51695">
    <property type="entry name" value="PLC-like phosphodiesterases"/>
    <property type="match status" value="1"/>
</dbReference>
<dbReference type="AlphaFoldDB" id="A0A2A9DP60"/>
<feature type="domain" description="GP-PDE" evidence="1">
    <location>
        <begin position="1"/>
        <end position="234"/>
    </location>
</feature>
<dbReference type="Pfam" id="PF03009">
    <property type="entry name" value="GDPD"/>
    <property type="match status" value="1"/>
</dbReference>
<dbReference type="InterPro" id="IPR017946">
    <property type="entry name" value="PLC-like_Pdiesterase_TIM-brl"/>
</dbReference>
<dbReference type="PANTHER" id="PTHR46211:SF1">
    <property type="entry name" value="GLYCEROPHOSPHODIESTER PHOSPHODIESTERASE, CYTOPLASMIC"/>
    <property type="match status" value="1"/>
</dbReference>
<sequence length="235" mass="26906">MKIVAHRGFAGLYPEMTRTAFERALELPIHGVECDVRLTRDGHVVCHHDLTVDRTSDGHGRVKDLTLAQLKELNFGTSTKREEIMLLDDLLDLVEGTGKHLYIETKHPGSRGRILDEQVALRLRYHGLENADWVHVISFSLLSVARIRKLLPGIDRFALRRDWYRFLFADPRWGKPTGMGLSLLRARLHPKLIGVRKLPTYLWTVDNPEDMVWVQEHGADILATNRPDLALDAVR</sequence>
<dbReference type="InterPro" id="IPR030395">
    <property type="entry name" value="GP_PDE_dom"/>
</dbReference>
<evidence type="ECO:0000313" key="2">
    <source>
        <dbReference type="EMBL" id="PFG27772.1"/>
    </source>
</evidence>